<dbReference type="InterPro" id="IPR029045">
    <property type="entry name" value="ClpP/crotonase-like_dom_sf"/>
</dbReference>
<evidence type="ECO:0000313" key="10">
    <source>
        <dbReference type="Proteomes" id="UP000034854"/>
    </source>
</evidence>
<dbReference type="Gene3D" id="3.90.226.10">
    <property type="entry name" value="2-enoyl-CoA Hydratase, Chain A, domain 1"/>
    <property type="match status" value="1"/>
</dbReference>
<dbReference type="Gene3D" id="2.30.42.10">
    <property type="match status" value="1"/>
</dbReference>
<evidence type="ECO:0000256" key="6">
    <source>
        <dbReference type="SAM" id="MobiDB-lite"/>
    </source>
</evidence>
<dbReference type="GO" id="GO:0008236">
    <property type="term" value="F:serine-type peptidase activity"/>
    <property type="evidence" value="ECO:0007669"/>
    <property type="project" value="UniProtKB-KW"/>
</dbReference>
<protein>
    <submittedName>
        <fullName evidence="9">Carboxyl-terminal protease</fullName>
    </submittedName>
</protein>
<dbReference type="InterPro" id="IPR041489">
    <property type="entry name" value="PDZ_6"/>
</dbReference>
<dbReference type="SMART" id="SM00245">
    <property type="entry name" value="TSPc"/>
    <property type="match status" value="1"/>
</dbReference>
<dbReference type="InterPro" id="IPR055210">
    <property type="entry name" value="CtpA/B_N"/>
</dbReference>
<dbReference type="InterPro" id="IPR036034">
    <property type="entry name" value="PDZ_sf"/>
</dbReference>
<dbReference type="EMBL" id="LCAG01000004">
    <property type="protein sequence ID" value="KKR87479.1"/>
    <property type="molecule type" value="Genomic_DNA"/>
</dbReference>
<dbReference type="NCBIfam" id="TIGR00225">
    <property type="entry name" value="prc"/>
    <property type="match status" value="1"/>
</dbReference>
<feature type="compositionally biased region" description="Basic and acidic residues" evidence="6">
    <location>
        <begin position="7"/>
        <end position="19"/>
    </location>
</feature>
<dbReference type="GO" id="GO:0030288">
    <property type="term" value="C:outer membrane-bounded periplasmic space"/>
    <property type="evidence" value="ECO:0007669"/>
    <property type="project" value="TreeGrafter"/>
</dbReference>
<dbReference type="GO" id="GO:0007165">
    <property type="term" value="P:signal transduction"/>
    <property type="evidence" value="ECO:0007669"/>
    <property type="project" value="TreeGrafter"/>
</dbReference>
<dbReference type="AlphaFoldDB" id="A0A0G0UEW4"/>
<feature type="region of interest" description="Disordered" evidence="6">
    <location>
        <begin position="1"/>
        <end position="21"/>
    </location>
</feature>
<evidence type="ECO:0000256" key="1">
    <source>
        <dbReference type="ARBA" id="ARBA00009179"/>
    </source>
</evidence>
<comment type="similarity">
    <text evidence="1 5">Belongs to the peptidase S41A family.</text>
</comment>
<comment type="caution">
    <text evidence="9">The sequence shown here is derived from an EMBL/GenBank/DDBJ whole genome shotgun (WGS) entry which is preliminary data.</text>
</comment>
<keyword evidence="7" id="KW-1133">Transmembrane helix</keyword>
<dbReference type="GO" id="GO:0004175">
    <property type="term" value="F:endopeptidase activity"/>
    <property type="evidence" value="ECO:0007669"/>
    <property type="project" value="TreeGrafter"/>
</dbReference>
<dbReference type="Gene3D" id="3.30.750.44">
    <property type="match status" value="1"/>
</dbReference>
<dbReference type="GO" id="GO:0006508">
    <property type="term" value="P:proteolysis"/>
    <property type="evidence" value="ECO:0007669"/>
    <property type="project" value="UniProtKB-KW"/>
</dbReference>
<dbReference type="InterPro" id="IPR001478">
    <property type="entry name" value="PDZ"/>
</dbReference>
<name>A0A0G0UEW4_9BACT</name>
<dbReference type="PROSITE" id="PS50106">
    <property type="entry name" value="PDZ"/>
    <property type="match status" value="1"/>
</dbReference>
<accession>A0A0G0UEW4</accession>
<evidence type="ECO:0000256" key="7">
    <source>
        <dbReference type="SAM" id="Phobius"/>
    </source>
</evidence>
<sequence length="432" mass="46676">MPETLPAEEKKPLEPDESRSLGNHLNAPKKSSFLSFILQFLVIAAVFFAIGFSFGQKKIEVEKRSFVPVIKVSNQLPPKDQNVDFSLFWDVFNSLPQKYFDKSAINAQKMMYGAVAGMVQSLGDPYTSFLDPDQNKAIRSEIAGTYEGVGIEIGFDKDKRMVVITPLKGTPAEKEGVLPNDVIAKIGDRDTYNMTLPQAVELIRGQAGTSVTITFMRSGVDKPIVKNIQRASIDVKSVDVSYRDAKGGQVAVIRVSRFGEKTDSEWDAAVTEVIGRNVKGVIVDMRNNPGGLLTSSVHLASDFVSGTVVKQEYSDGTTTSLPTDHAGKLSKIPVVVLVNGGSASAAEIFSGALQDAKRAKIVGEKTFGKGTVQDVVDLPGGSGLHVTIAKWLTPKGNSIHHVGITPDVVVEMTQDDRNNGRDPQMEKALGII</sequence>
<dbReference type="SUPFAM" id="SSF50156">
    <property type="entry name" value="PDZ domain-like"/>
    <property type="match status" value="1"/>
</dbReference>
<dbReference type="CDD" id="cd07560">
    <property type="entry name" value="Peptidase_S41_CPP"/>
    <property type="match status" value="1"/>
</dbReference>
<evidence type="ECO:0000256" key="5">
    <source>
        <dbReference type="RuleBase" id="RU004404"/>
    </source>
</evidence>
<dbReference type="InterPro" id="IPR004447">
    <property type="entry name" value="Peptidase_S41A"/>
</dbReference>
<dbReference type="Pfam" id="PF22694">
    <property type="entry name" value="CtpB_N-like"/>
    <property type="match status" value="1"/>
</dbReference>
<evidence type="ECO:0000256" key="2">
    <source>
        <dbReference type="ARBA" id="ARBA00022670"/>
    </source>
</evidence>
<keyword evidence="4 5" id="KW-0720">Serine protease</keyword>
<keyword evidence="7" id="KW-0472">Membrane</keyword>
<keyword evidence="3 5" id="KW-0378">Hydrolase</keyword>
<dbReference type="FunFam" id="2.30.42.10:FF:000063">
    <property type="entry name" value="Peptidase, S41 family"/>
    <property type="match status" value="1"/>
</dbReference>
<dbReference type="PANTHER" id="PTHR32060:SF30">
    <property type="entry name" value="CARBOXY-TERMINAL PROCESSING PROTEASE CTPA"/>
    <property type="match status" value="1"/>
</dbReference>
<gene>
    <name evidence="9" type="ORF">UU34_C0004G0020</name>
</gene>
<keyword evidence="7" id="KW-0812">Transmembrane</keyword>
<reference evidence="9 10" key="1">
    <citation type="journal article" date="2015" name="Nature">
        <title>rRNA introns, odd ribosomes, and small enigmatic genomes across a large radiation of phyla.</title>
        <authorList>
            <person name="Brown C.T."/>
            <person name="Hug L.A."/>
            <person name="Thomas B.C."/>
            <person name="Sharon I."/>
            <person name="Castelle C.J."/>
            <person name="Singh A."/>
            <person name="Wilkins M.J."/>
            <person name="Williams K.H."/>
            <person name="Banfield J.F."/>
        </authorList>
    </citation>
    <scope>NUCLEOTIDE SEQUENCE [LARGE SCALE GENOMIC DNA]</scope>
</reference>
<dbReference type="CDD" id="cd06782">
    <property type="entry name" value="cpPDZ_CPP-like"/>
    <property type="match status" value="1"/>
</dbReference>
<dbReference type="InterPro" id="IPR005151">
    <property type="entry name" value="Tail-specific_protease"/>
</dbReference>
<evidence type="ECO:0000256" key="3">
    <source>
        <dbReference type="ARBA" id="ARBA00022801"/>
    </source>
</evidence>
<evidence type="ECO:0000313" key="9">
    <source>
        <dbReference type="EMBL" id="KKR87479.1"/>
    </source>
</evidence>
<dbReference type="PANTHER" id="PTHR32060">
    <property type="entry name" value="TAIL-SPECIFIC PROTEASE"/>
    <property type="match status" value="1"/>
</dbReference>
<keyword evidence="2 5" id="KW-0645">Protease</keyword>
<dbReference type="SUPFAM" id="SSF52096">
    <property type="entry name" value="ClpP/crotonase"/>
    <property type="match status" value="1"/>
</dbReference>
<feature type="transmembrane region" description="Helical" evidence="7">
    <location>
        <begin position="33"/>
        <end position="54"/>
    </location>
</feature>
<dbReference type="Pfam" id="PF17820">
    <property type="entry name" value="PDZ_6"/>
    <property type="match status" value="1"/>
</dbReference>
<dbReference type="Proteomes" id="UP000034854">
    <property type="component" value="Unassembled WGS sequence"/>
</dbReference>
<dbReference type="Pfam" id="PF03572">
    <property type="entry name" value="Peptidase_S41"/>
    <property type="match status" value="1"/>
</dbReference>
<evidence type="ECO:0000256" key="4">
    <source>
        <dbReference type="ARBA" id="ARBA00022825"/>
    </source>
</evidence>
<dbReference type="SMART" id="SM00228">
    <property type="entry name" value="PDZ"/>
    <property type="match status" value="1"/>
</dbReference>
<evidence type="ECO:0000259" key="8">
    <source>
        <dbReference type="PROSITE" id="PS50106"/>
    </source>
</evidence>
<feature type="domain" description="PDZ" evidence="8">
    <location>
        <begin position="135"/>
        <end position="204"/>
    </location>
</feature>
<proteinExistence type="inferred from homology"/>
<organism evidence="9 10">
    <name type="scientific">Candidatus Curtissbacteria bacterium GW2011_GWA1_41_11</name>
    <dbReference type="NCBI Taxonomy" id="1618409"/>
    <lineage>
        <taxon>Bacteria</taxon>
        <taxon>Candidatus Curtissiibacteriota</taxon>
    </lineage>
</organism>